<accession>A0ABR5I178</accession>
<sequence length="463" mass="45855">MSADEVREHGATVPEQARTGPRHAAPRKPLLTRFHMPAGRAIALAAMPTAVLMGMGFTPTLALADSPSPSASNSLTAEEYEACVAALEKGGKQDGPTDPAPSPSASASASATEDAGDGRGDGGARPAPSSSGTTGAGPSASPSSQVSSPDSGSDDETGESGAGEAADQDSRAVPASSSPSPSPSPSQDGGLLEDIGARIEELVPGGASSPSAGPTPAASASSSGGAPKDPTGAAGDGAARDPEKHAADPDPSAPGGGPRNGGTAAGDAGEAGRAEAEEETADTGKADQATASPGPDPSASASADPEDCPIATDAEGGVDNALLLPDDPWYLEASSLTLKGADYQGIVEVKTASGTTKRVLKYVISGGTDIGDLHQIVKDRGSGKTYHVQAAKGSTSTIRDGKTIMYTESISGNLLGLIPVTFDPEHPPPLNIPLIYFTNVKVTQAGQFGGTLTIPGLHQTITD</sequence>
<feature type="compositionally biased region" description="Basic and acidic residues" evidence="1">
    <location>
        <begin position="238"/>
        <end position="248"/>
    </location>
</feature>
<dbReference type="Proteomes" id="UP000037274">
    <property type="component" value="Unassembled WGS sequence"/>
</dbReference>
<proteinExistence type="predicted"/>
<dbReference type="EMBL" id="LFEH01000024">
    <property type="protein sequence ID" value="KMS80143.1"/>
    <property type="molecule type" value="Genomic_DNA"/>
</dbReference>
<feature type="region of interest" description="Disordered" evidence="1">
    <location>
        <begin position="1"/>
        <end position="29"/>
    </location>
</feature>
<organism evidence="2 3">
    <name type="scientific">Streptomyces leeuwenhoekii</name>
    <dbReference type="NCBI Taxonomy" id="1437453"/>
    <lineage>
        <taxon>Bacteria</taxon>
        <taxon>Bacillati</taxon>
        <taxon>Actinomycetota</taxon>
        <taxon>Actinomycetes</taxon>
        <taxon>Kitasatosporales</taxon>
        <taxon>Streptomycetaceae</taxon>
        <taxon>Streptomyces</taxon>
    </lineage>
</organism>
<evidence type="ECO:0000256" key="1">
    <source>
        <dbReference type="SAM" id="MobiDB-lite"/>
    </source>
</evidence>
<evidence type="ECO:0000313" key="3">
    <source>
        <dbReference type="Proteomes" id="UP000037274"/>
    </source>
</evidence>
<dbReference type="RefSeq" id="WP_048572403.1">
    <property type="nucleotide sequence ID" value="NZ_LFEH01000024.1"/>
</dbReference>
<protein>
    <submittedName>
        <fullName evidence="2">Membrane-bound hydrophilic protein</fullName>
    </submittedName>
</protein>
<evidence type="ECO:0000313" key="2">
    <source>
        <dbReference type="EMBL" id="KMS80143.1"/>
    </source>
</evidence>
<keyword evidence="3" id="KW-1185">Reference proteome</keyword>
<feature type="compositionally biased region" description="Low complexity" evidence="1">
    <location>
        <begin position="124"/>
        <end position="151"/>
    </location>
</feature>
<reference evidence="2 3" key="1">
    <citation type="submission" date="2015-06" db="EMBL/GenBank/DDBJ databases">
        <title>Draft genome sequence of Streptomyces leeuwenhoekii C58, which produces the novel lasso peptide, chaxapeptin.</title>
        <authorList>
            <person name="Yi Y."/>
            <person name="Hai D."/>
            <person name="Jaspars M."/>
            <person name="Sheng H."/>
            <person name="Rateb M.E."/>
            <person name="Bull A."/>
            <person name="Goodfellow M."/>
            <person name="Asenjo J.A."/>
            <person name="Ebel R."/>
        </authorList>
    </citation>
    <scope>NUCLEOTIDE SEQUENCE [LARGE SCALE GENOMIC DNA]</scope>
    <source>
        <strain evidence="2 3">C58</strain>
    </source>
</reference>
<feature type="compositionally biased region" description="Basic and acidic residues" evidence="1">
    <location>
        <begin position="1"/>
        <end position="10"/>
    </location>
</feature>
<feature type="region of interest" description="Disordered" evidence="1">
    <location>
        <begin position="86"/>
        <end position="314"/>
    </location>
</feature>
<feature type="compositionally biased region" description="Low complexity" evidence="1">
    <location>
        <begin position="204"/>
        <end position="227"/>
    </location>
</feature>
<gene>
    <name evidence="2" type="ORF">ACH49_08900</name>
</gene>
<name>A0ABR5I178_STRLW</name>
<feature type="compositionally biased region" description="Low complexity" evidence="1">
    <location>
        <begin position="291"/>
        <end position="303"/>
    </location>
</feature>
<feature type="compositionally biased region" description="Gly residues" evidence="1">
    <location>
        <begin position="254"/>
        <end position="264"/>
    </location>
</feature>
<comment type="caution">
    <text evidence="2">The sequence shown here is derived from an EMBL/GenBank/DDBJ whole genome shotgun (WGS) entry which is preliminary data.</text>
</comment>